<dbReference type="InterPro" id="IPR017441">
    <property type="entry name" value="Protein_kinase_ATP_BS"/>
</dbReference>
<dbReference type="Gene3D" id="1.10.510.10">
    <property type="entry name" value="Transferase(Phosphotransferase) domain 1"/>
    <property type="match status" value="1"/>
</dbReference>
<dbReference type="GO" id="GO:0016020">
    <property type="term" value="C:membrane"/>
    <property type="evidence" value="ECO:0007669"/>
    <property type="project" value="UniProtKB-SubCell"/>
</dbReference>
<dbReference type="Gene3D" id="3.30.200.20">
    <property type="entry name" value="Phosphorylase Kinase, domain 1"/>
    <property type="match status" value="1"/>
</dbReference>
<keyword evidence="8 11" id="KW-0067">ATP-binding</keyword>
<dbReference type="Pfam" id="PF00069">
    <property type="entry name" value="Pkinase"/>
    <property type="match status" value="1"/>
</dbReference>
<evidence type="ECO:0000256" key="6">
    <source>
        <dbReference type="ARBA" id="ARBA00022741"/>
    </source>
</evidence>
<evidence type="ECO:0000256" key="12">
    <source>
        <dbReference type="SAM" id="Phobius"/>
    </source>
</evidence>
<feature type="binding site" evidence="11">
    <location>
        <position position="172"/>
    </location>
    <ligand>
        <name>ATP</name>
        <dbReference type="ChEBI" id="CHEBI:30616"/>
    </ligand>
</feature>
<dbReference type="InterPro" id="IPR011009">
    <property type="entry name" value="Kinase-like_dom_sf"/>
</dbReference>
<evidence type="ECO:0000256" key="5">
    <source>
        <dbReference type="ARBA" id="ARBA00022692"/>
    </source>
</evidence>
<evidence type="ECO:0000256" key="9">
    <source>
        <dbReference type="ARBA" id="ARBA00022989"/>
    </source>
</evidence>
<feature type="transmembrane region" description="Helical" evidence="12">
    <location>
        <begin position="23"/>
        <end position="48"/>
    </location>
</feature>
<evidence type="ECO:0000256" key="8">
    <source>
        <dbReference type="ARBA" id="ARBA00022840"/>
    </source>
</evidence>
<dbReference type="PANTHER" id="PTHR47984:SF39">
    <property type="entry name" value="PROTEIN KINASE DOMAIN-CONTAINING PROTEIN"/>
    <property type="match status" value="1"/>
</dbReference>
<gene>
    <name evidence="14" type="ORF">C3L33_03262</name>
</gene>
<evidence type="ECO:0000259" key="13">
    <source>
        <dbReference type="PROSITE" id="PS50011"/>
    </source>
</evidence>
<dbReference type="SUPFAM" id="SSF56112">
    <property type="entry name" value="Protein kinase-like (PK-like)"/>
    <property type="match status" value="1"/>
</dbReference>
<name>A0A6A4LUY1_9ERIC</name>
<sequence length="474" mass="52001">MSAGAASLPHRLTNHTSFFGIKLWIIILICTLLIIVLILVLLSLYFSFCRHRCKKPSRIHFTTLKSAISKNPHSSLSPLDRRLLSRNGREIELGIGQQERRNGPWPTPDLESAVSRYSCRASDAKLGYQWYTAREIEVATNGFADENVIGSGDFGIVYRGVLFDGMRVAVKKLLYDRHISETVELSGKAENFVAQVEAIGYARHRNLVKLLGYSTEGAFSLAYLHEDIEPKVVHQHIKSSNILLDHQWNPKISDLGVAQVLGSDWSHIATSPLGMSCDVYSFGILLMEIITGKTPVEDSSGTETQVYLIDWLKSMIAEKTYDKVPRMGDVIHMLEPRDLLLTDISLGIVPLVRVGPVTARHPENVLHGLKGHTSYKDVFHVGPASGGRLDADPGFRGDGGDVLGPDVLDAAGHLAAQGDDSAVRGDAGEAADDELLGRQSDFDAVLVPPALYGYAVVAGDYETVFDRVFVQESV</sequence>
<dbReference type="PROSITE" id="PS50011">
    <property type="entry name" value="PROTEIN_KINASE_DOM"/>
    <property type="match status" value="1"/>
</dbReference>
<dbReference type="PANTHER" id="PTHR47984">
    <property type="entry name" value="OS01G0323000 PROTEIN"/>
    <property type="match status" value="1"/>
</dbReference>
<dbReference type="AlphaFoldDB" id="A0A6A4LUY1"/>
<evidence type="ECO:0000313" key="14">
    <source>
        <dbReference type="EMBL" id="KAE9464826.1"/>
    </source>
</evidence>
<comment type="subcellular location">
    <subcellularLocation>
        <location evidence="1">Membrane</location>
        <topology evidence="1">Single-pass membrane protein</topology>
    </subcellularLocation>
</comment>
<dbReference type="Proteomes" id="UP000428333">
    <property type="component" value="Linkage Group LG02"/>
</dbReference>
<accession>A0A6A4LUY1</accession>
<evidence type="ECO:0000256" key="3">
    <source>
        <dbReference type="ARBA" id="ARBA00022553"/>
    </source>
</evidence>
<evidence type="ECO:0000256" key="7">
    <source>
        <dbReference type="ARBA" id="ARBA00022777"/>
    </source>
</evidence>
<evidence type="ECO:0000256" key="2">
    <source>
        <dbReference type="ARBA" id="ARBA00012513"/>
    </source>
</evidence>
<comment type="caution">
    <text evidence="14">The sequence shown here is derived from an EMBL/GenBank/DDBJ whole genome shotgun (WGS) entry which is preliminary data.</text>
</comment>
<proteinExistence type="predicted"/>
<dbReference type="PROSITE" id="PS00107">
    <property type="entry name" value="PROTEIN_KINASE_ATP"/>
    <property type="match status" value="1"/>
</dbReference>
<evidence type="ECO:0000256" key="1">
    <source>
        <dbReference type="ARBA" id="ARBA00004167"/>
    </source>
</evidence>
<dbReference type="InterPro" id="IPR052232">
    <property type="entry name" value="RLK_Ser/Thr-Kinase"/>
</dbReference>
<keyword evidence="6 11" id="KW-0547">Nucleotide-binding</keyword>
<dbReference type="EMBL" id="QEFC01000322">
    <property type="protein sequence ID" value="KAE9464826.1"/>
    <property type="molecule type" value="Genomic_DNA"/>
</dbReference>
<feature type="domain" description="Protein kinase" evidence="13">
    <location>
        <begin position="143"/>
        <end position="375"/>
    </location>
</feature>
<keyword evidence="4" id="KW-0808">Transferase</keyword>
<dbReference type="InterPro" id="IPR000719">
    <property type="entry name" value="Prot_kinase_dom"/>
</dbReference>
<evidence type="ECO:0000313" key="15">
    <source>
        <dbReference type="Proteomes" id="UP000428333"/>
    </source>
</evidence>
<feature type="non-terminal residue" evidence="14">
    <location>
        <position position="1"/>
    </location>
</feature>
<keyword evidence="15" id="KW-1185">Reference proteome</keyword>
<evidence type="ECO:0000256" key="10">
    <source>
        <dbReference type="ARBA" id="ARBA00023136"/>
    </source>
</evidence>
<dbReference type="GO" id="GO:0005524">
    <property type="term" value="F:ATP binding"/>
    <property type="evidence" value="ECO:0007669"/>
    <property type="project" value="UniProtKB-UniRule"/>
</dbReference>
<dbReference type="OrthoDB" id="4062651at2759"/>
<dbReference type="GO" id="GO:0004674">
    <property type="term" value="F:protein serine/threonine kinase activity"/>
    <property type="evidence" value="ECO:0007669"/>
    <property type="project" value="UniProtKB-EC"/>
</dbReference>
<keyword evidence="7" id="KW-0418">Kinase</keyword>
<keyword evidence="10 12" id="KW-0472">Membrane</keyword>
<reference evidence="14 15" key="1">
    <citation type="journal article" date="2019" name="Genome Biol. Evol.">
        <title>The Rhododendron genome and chromosomal organization provide insight into shared whole-genome duplications across the heath family (Ericaceae).</title>
        <authorList>
            <person name="Soza V.L."/>
            <person name="Lindsley D."/>
            <person name="Waalkes A."/>
            <person name="Ramage E."/>
            <person name="Patwardhan R.P."/>
            <person name="Burton J.N."/>
            <person name="Adey A."/>
            <person name="Kumar A."/>
            <person name="Qiu R."/>
            <person name="Shendure J."/>
            <person name="Hall B."/>
        </authorList>
    </citation>
    <scope>NUCLEOTIDE SEQUENCE [LARGE SCALE GENOMIC DNA]</scope>
    <source>
        <strain evidence="14">RSF 1966-606</strain>
    </source>
</reference>
<keyword evidence="3" id="KW-0597">Phosphoprotein</keyword>
<organism evidence="14 15">
    <name type="scientific">Rhododendron williamsianum</name>
    <dbReference type="NCBI Taxonomy" id="262921"/>
    <lineage>
        <taxon>Eukaryota</taxon>
        <taxon>Viridiplantae</taxon>
        <taxon>Streptophyta</taxon>
        <taxon>Embryophyta</taxon>
        <taxon>Tracheophyta</taxon>
        <taxon>Spermatophyta</taxon>
        <taxon>Magnoliopsida</taxon>
        <taxon>eudicotyledons</taxon>
        <taxon>Gunneridae</taxon>
        <taxon>Pentapetalae</taxon>
        <taxon>asterids</taxon>
        <taxon>Ericales</taxon>
        <taxon>Ericaceae</taxon>
        <taxon>Ericoideae</taxon>
        <taxon>Rhodoreae</taxon>
        <taxon>Rhododendron</taxon>
    </lineage>
</organism>
<keyword evidence="9 12" id="KW-1133">Transmembrane helix</keyword>
<evidence type="ECO:0000256" key="4">
    <source>
        <dbReference type="ARBA" id="ARBA00022679"/>
    </source>
</evidence>
<protein>
    <recommendedName>
        <fullName evidence="2">non-specific serine/threonine protein kinase</fullName>
        <ecNumber evidence="2">2.7.11.1</ecNumber>
    </recommendedName>
</protein>
<evidence type="ECO:0000256" key="11">
    <source>
        <dbReference type="PROSITE-ProRule" id="PRU10141"/>
    </source>
</evidence>
<keyword evidence="5 12" id="KW-0812">Transmembrane</keyword>
<dbReference type="EC" id="2.7.11.1" evidence="2"/>